<evidence type="ECO:0000313" key="5">
    <source>
        <dbReference type="Proteomes" id="UP000568380"/>
    </source>
</evidence>
<gene>
    <name evidence="4" type="ORF">HNR40_000622</name>
</gene>
<name>A0A7W8EDE9_9ACTN</name>
<sequence>MSQWRKAVVASSVGLAASAAFVVGLSAPSQADTLVATYRCTGGVAGSIPVELEAGITPKINSAGQLEVGWSLKYLGDRRFGSPGYFAKGSLLNLEGVVDITGAWDGQLRPKGGKEQAALVPGDQLVVPEGLSDAGSVQRPGKVRVVPGALVVRFTPAQGEVMVNNNRPAIEYTGGWSRISTEEEFGDHLNDLHTTTAVNEVAKLAFTGTQVEYIGRRERDLSPIQIRVDGQPITDPLVEPGKDVNGTPMTGTKAKEVLWKSPEMAYKQHTIEVENTAAGRAYLDAFKVITGALPSPPKHHEATCALVSGGGGIDVVVPGAPSSPPPTTPTPTSTPTGTNSPTNTPTTTPPNNNGDNRDPWHVGVVPGAVNTATTRASATPTTTRFIKAQVVKTPKGGVDTGEAPAEATGGPYGLIAGGSALLLVSATGGLLVRRRRAEHAGGAK</sequence>
<dbReference type="RefSeq" id="WP_184958129.1">
    <property type="nucleotide sequence ID" value="NZ_JACHIN010000001.1"/>
</dbReference>
<dbReference type="AlphaFoldDB" id="A0A7W8EDE9"/>
<proteinExistence type="predicted"/>
<dbReference type="Gene3D" id="2.60.120.260">
    <property type="entry name" value="Galactose-binding domain-like"/>
    <property type="match status" value="1"/>
</dbReference>
<keyword evidence="5" id="KW-1185">Reference proteome</keyword>
<dbReference type="EMBL" id="JACHIN010000001">
    <property type="protein sequence ID" value="MBB5075176.1"/>
    <property type="molecule type" value="Genomic_DNA"/>
</dbReference>
<keyword evidence="3" id="KW-0732">Signal</keyword>
<evidence type="ECO:0000256" key="1">
    <source>
        <dbReference type="SAM" id="MobiDB-lite"/>
    </source>
</evidence>
<keyword evidence="2" id="KW-0812">Transmembrane</keyword>
<keyword evidence="2" id="KW-0472">Membrane</keyword>
<accession>A0A7W8EDE9</accession>
<protein>
    <recommendedName>
        <fullName evidence="6">Choice-of-anchor A family protein</fullName>
    </recommendedName>
</protein>
<dbReference type="Proteomes" id="UP000568380">
    <property type="component" value="Unassembled WGS sequence"/>
</dbReference>
<feature type="transmembrane region" description="Helical" evidence="2">
    <location>
        <begin position="412"/>
        <end position="432"/>
    </location>
</feature>
<feature type="region of interest" description="Disordered" evidence="1">
    <location>
        <begin position="315"/>
        <end position="363"/>
    </location>
</feature>
<keyword evidence="2" id="KW-1133">Transmembrane helix</keyword>
<feature type="compositionally biased region" description="Low complexity" evidence="1">
    <location>
        <begin position="330"/>
        <end position="354"/>
    </location>
</feature>
<reference evidence="4 5" key="1">
    <citation type="submission" date="2020-08" db="EMBL/GenBank/DDBJ databases">
        <title>Genomic Encyclopedia of Type Strains, Phase IV (KMG-IV): sequencing the most valuable type-strain genomes for metagenomic binning, comparative biology and taxonomic classification.</title>
        <authorList>
            <person name="Goeker M."/>
        </authorList>
    </citation>
    <scope>NUCLEOTIDE SEQUENCE [LARGE SCALE GENOMIC DNA]</scope>
    <source>
        <strain evidence="4 5">DSM 45385</strain>
    </source>
</reference>
<evidence type="ECO:0000256" key="2">
    <source>
        <dbReference type="SAM" id="Phobius"/>
    </source>
</evidence>
<comment type="caution">
    <text evidence="4">The sequence shown here is derived from an EMBL/GenBank/DDBJ whole genome shotgun (WGS) entry which is preliminary data.</text>
</comment>
<organism evidence="4 5">
    <name type="scientific">Nonomuraea endophytica</name>
    <dbReference type="NCBI Taxonomy" id="714136"/>
    <lineage>
        <taxon>Bacteria</taxon>
        <taxon>Bacillati</taxon>
        <taxon>Actinomycetota</taxon>
        <taxon>Actinomycetes</taxon>
        <taxon>Streptosporangiales</taxon>
        <taxon>Streptosporangiaceae</taxon>
        <taxon>Nonomuraea</taxon>
    </lineage>
</organism>
<feature type="chain" id="PRO_5030535422" description="Choice-of-anchor A family protein" evidence="3">
    <location>
        <begin position="32"/>
        <end position="444"/>
    </location>
</feature>
<evidence type="ECO:0008006" key="6">
    <source>
        <dbReference type="Google" id="ProtNLM"/>
    </source>
</evidence>
<evidence type="ECO:0000313" key="4">
    <source>
        <dbReference type="EMBL" id="MBB5075176.1"/>
    </source>
</evidence>
<evidence type="ECO:0000256" key="3">
    <source>
        <dbReference type="SAM" id="SignalP"/>
    </source>
</evidence>
<feature type="signal peptide" evidence="3">
    <location>
        <begin position="1"/>
        <end position="31"/>
    </location>
</feature>